<proteinExistence type="predicted"/>
<sequence>MEAVMNVKKHHTQKELLHLYKTVSNPRLARRINGVYLANKGLSCPQIMAITGAARRTIQQWVHKYNKQG</sequence>
<accession>X1NZI3</accession>
<dbReference type="Pfam" id="PF13384">
    <property type="entry name" value="HTH_23"/>
    <property type="match status" value="1"/>
</dbReference>
<gene>
    <name evidence="1" type="ORF">S06H3_62525</name>
</gene>
<name>X1NZI3_9ZZZZ</name>
<feature type="non-terminal residue" evidence="1">
    <location>
        <position position="69"/>
    </location>
</feature>
<evidence type="ECO:0008006" key="2">
    <source>
        <dbReference type="Google" id="ProtNLM"/>
    </source>
</evidence>
<dbReference type="EMBL" id="BARV01041255">
    <property type="protein sequence ID" value="GAI49023.1"/>
    <property type="molecule type" value="Genomic_DNA"/>
</dbReference>
<protein>
    <recommendedName>
        <fullName evidence="2">Helix-turn-helix domain-containing protein</fullName>
    </recommendedName>
</protein>
<evidence type="ECO:0000313" key="1">
    <source>
        <dbReference type="EMBL" id="GAI49023.1"/>
    </source>
</evidence>
<comment type="caution">
    <text evidence="1">The sequence shown here is derived from an EMBL/GenBank/DDBJ whole genome shotgun (WGS) entry which is preliminary data.</text>
</comment>
<reference evidence="1" key="1">
    <citation type="journal article" date="2014" name="Front. Microbiol.">
        <title>High frequency of phylogenetically diverse reductive dehalogenase-homologous genes in deep subseafloor sedimentary metagenomes.</title>
        <authorList>
            <person name="Kawai M."/>
            <person name="Futagami T."/>
            <person name="Toyoda A."/>
            <person name="Takaki Y."/>
            <person name="Nishi S."/>
            <person name="Hori S."/>
            <person name="Arai W."/>
            <person name="Tsubouchi T."/>
            <person name="Morono Y."/>
            <person name="Uchiyama I."/>
            <person name="Ito T."/>
            <person name="Fujiyama A."/>
            <person name="Inagaki F."/>
            <person name="Takami H."/>
        </authorList>
    </citation>
    <scope>NUCLEOTIDE SEQUENCE</scope>
    <source>
        <strain evidence="1">Expedition CK06-06</strain>
    </source>
</reference>
<dbReference type="AlphaFoldDB" id="X1NZI3"/>
<organism evidence="1">
    <name type="scientific">marine sediment metagenome</name>
    <dbReference type="NCBI Taxonomy" id="412755"/>
    <lineage>
        <taxon>unclassified sequences</taxon>
        <taxon>metagenomes</taxon>
        <taxon>ecological metagenomes</taxon>
    </lineage>
</organism>